<proteinExistence type="predicted"/>
<name>A0ABT3HFB0_9HYPH</name>
<evidence type="ECO:0000313" key="3">
    <source>
        <dbReference type="EMBL" id="MCW2309065.1"/>
    </source>
</evidence>
<organism evidence="3 4">
    <name type="scientific">Rhodobium gokarnense</name>
    <dbReference type="NCBI Taxonomy" id="364296"/>
    <lineage>
        <taxon>Bacteria</taxon>
        <taxon>Pseudomonadati</taxon>
        <taxon>Pseudomonadota</taxon>
        <taxon>Alphaproteobacteria</taxon>
        <taxon>Hyphomicrobiales</taxon>
        <taxon>Rhodobiaceae</taxon>
        <taxon>Rhodobium</taxon>
    </lineage>
</organism>
<feature type="signal peptide" evidence="1">
    <location>
        <begin position="1"/>
        <end position="23"/>
    </location>
</feature>
<dbReference type="InterPro" id="IPR039567">
    <property type="entry name" value="Gly-zipper"/>
</dbReference>
<dbReference type="RefSeq" id="WP_264602655.1">
    <property type="nucleotide sequence ID" value="NZ_JAOQNS010000010.1"/>
</dbReference>
<protein>
    <submittedName>
        <fullName evidence="3">Membrane protein</fullName>
    </submittedName>
</protein>
<evidence type="ECO:0000313" key="4">
    <source>
        <dbReference type="Proteomes" id="UP001209755"/>
    </source>
</evidence>
<sequence>MKKVILPALAALMIAGCTTTEQGAVIGGASGAAIGAATSGTMGGAVAGGAIGAVAGGLIGRAAEPGWCYYRDRYGRRYRARCDY</sequence>
<feature type="chain" id="PRO_5045406562" evidence="1">
    <location>
        <begin position="24"/>
        <end position="84"/>
    </location>
</feature>
<feature type="domain" description="Glycine zipper" evidence="2">
    <location>
        <begin position="23"/>
        <end position="64"/>
    </location>
</feature>
<keyword evidence="1" id="KW-0732">Signal</keyword>
<dbReference type="Pfam" id="PF13488">
    <property type="entry name" value="Gly-zipper_Omp"/>
    <property type="match status" value="1"/>
</dbReference>
<dbReference type="Proteomes" id="UP001209755">
    <property type="component" value="Unassembled WGS sequence"/>
</dbReference>
<reference evidence="4" key="1">
    <citation type="submission" date="2023-07" db="EMBL/GenBank/DDBJ databases">
        <title>Genome sequencing of Purple Non-Sulfur Bacteria from various extreme environments.</title>
        <authorList>
            <person name="Mayer M."/>
        </authorList>
    </citation>
    <scope>NUCLEOTIDE SEQUENCE [LARGE SCALE GENOMIC DNA]</scope>
    <source>
        <strain evidence="4">DSM 17935</strain>
    </source>
</reference>
<keyword evidence="4" id="KW-1185">Reference proteome</keyword>
<gene>
    <name evidence="3" type="ORF">M2319_003416</name>
</gene>
<comment type="caution">
    <text evidence="3">The sequence shown here is derived from an EMBL/GenBank/DDBJ whole genome shotgun (WGS) entry which is preliminary data.</text>
</comment>
<accession>A0ABT3HFB0</accession>
<evidence type="ECO:0000259" key="2">
    <source>
        <dbReference type="Pfam" id="PF13488"/>
    </source>
</evidence>
<dbReference type="PROSITE" id="PS51257">
    <property type="entry name" value="PROKAR_LIPOPROTEIN"/>
    <property type="match status" value="1"/>
</dbReference>
<dbReference type="EMBL" id="JAOQNS010000010">
    <property type="protein sequence ID" value="MCW2309065.1"/>
    <property type="molecule type" value="Genomic_DNA"/>
</dbReference>
<evidence type="ECO:0000256" key="1">
    <source>
        <dbReference type="SAM" id="SignalP"/>
    </source>
</evidence>